<gene>
    <name evidence="3" type="ORF">H9761_05060</name>
</gene>
<dbReference type="PANTHER" id="PTHR35271:SF1">
    <property type="entry name" value="ABC TRANSPORTER, SUBSTRATE-BINDING LIPOPROTEIN"/>
    <property type="match status" value="1"/>
</dbReference>
<evidence type="ECO:0000313" key="3">
    <source>
        <dbReference type="EMBL" id="HJC23058.1"/>
    </source>
</evidence>
<feature type="compositionally biased region" description="Low complexity" evidence="1">
    <location>
        <begin position="22"/>
        <end position="58"/>
    </location>
</feature>
<accession>A0A9D2NDE9</accession>
<keyword evidence="2" id="KW-0732">Signal</keyword>
<dbReference type="InterPro" id="IPR007487">
    <property type="entry name" value="ABC_transpt-TYRBP-like"/>
</dbReference>
<dbReference type="Proteomes" id="UP000823891">
    <property type="component" value="Unassembled WGS sequence"/>
</dbReference>
<protein>
    <submittedName>
        <fullName evidence="3">ABC transporter substrate-binding protein</fullName>
    </submittedName>
</protein>
<proteinExistence type="predicted"/>
<evidence type="ECO:0000256" key="2">
    <source>
        <dbReference type="SAM" id="SignalP"/>
    </source>
</evidence>
<dbReference type="CDD" id="cd06325">
    <property type="entry name" value="PBP1_ABC_unchar_transporter"/>
    <property type="match status" value="1"/>
</dbReference>
<feature type="signal peptide" evidence="2">
    <location>
        <begin position="1"/>
        <end position="19"/>
    </location>
</feature>
<dbReference type="EMBL" id="DWWS01000019">
    <property type="protein sequence ID" value="HJC23058.1"/>
    <property type="molecule type" value="Genomic_DNA"/>
</dbReference>
<sequence length="364" mass="37182">MKKLLAVATALTMTAAMLAGCSGSTGESASTPAASEAPAEESAAAEPAEAESTAAGAEDNTGGATASGSDTVYQIGICQLLQHEALDLATQGFKDALVELLGEDRVVFDEQNASNDSATCATIINQFVAEDVDLILANATAALQAAAQGTTDIPILGTSITDYATALGISDWTGTTGANISGTSDLAPLEEQAAMLNELFPDAQTIGLLYCSAEPNSIYQADTIRGFLEGYGYTCEDYTFADSNDLASVVTNAVSGCDVIYVPTDNTAAANTEVINNVCLPAGIPVIAGEQGICAGCGVATLSISYYDIGYTAGEMAVDILENGADISTMEIKSAPNVTKMYNEAICTELGITVPEGYEAIAAE</sequence>
<evidence type="ECO:0000313" key="4">
    <source>
        <dbReference type="Proteomes" id="UP000823891"/>
    </source>
</evidence>
<dbReference type="Pfam" id="PF04392">
    <property type="entry name" value="ABC_sub_bind"/>
    <property type="match status" value="1"/>
</dbReference>
<dbReference type="SUPFAM" id="SSF53822">
    <property type="entry name" value="Periplasmic binding protein-like I"/>
    <property type="match status" value="1"/>
</dbReference>
<dbReference type="PANTHER" id="PTHR35271">
    <property type="entry name" value="ABC TRANSPORTER, SUBSTRATE-BINDING LIPOPROTEIN-RELATED"/>
    <property type="match status" value="1"/>
</dbReference>
<feature type="region of interest" description="Disordered" evidence="1">
    <location>
        <begin position="22"/>
        <end position="65"/>
    </location>
</feature>
<dbReference type="AlphaFoldDB" id="A0A9D2NDE9"/>
<name>A0A9D2NDE9_9FIRM</name>
<evidence type="ECO:0000256" key="1">
    <source>
        <dbReference type="SAM" id="MobiDB-lite"/>
    </source>
</evidence>
<dbReference type="InterPro" id="IPR028082">
    <property type="entry name" value="Peripla_BP_I"/>
</dbReference>
<organism evidence="3 4">
    <name type="scientific">Candidatus Eisenbergiella merdavium</name>
    <dbReference type="NCBI Taxonomy" id="2838551"/>
    <lineage>
        <taxon>Bacteria</taxon>
        <taxon>Bacillati</taxon>
        <taxon>Bacillota</taxon>
        <taxon>Clostridia</taxon>
        <taxon>Lachnospirales</taxon>
        <taxon>Lachnospiraceae</taxon>
        <taxon>Eisenbergiella</taxon>
    </lineage>
</organism>
<dbReference type="Gene3D" id="3.40.50.2300">
    <property type="match status" value="2"/>
</dbReference>
<reference evidence="3" key="1">
    <citation type="journal article" date="2021" name="PeerJ">
        <title>Extensive microbial diversity within the chicken gut microbiome revealed by metagenomics and culture.</title>
        <authorList>
            <person name="Gilroy R."/>
            <person name="Ravi A."/>
            <person name="Getino M."/>
            <person name="Pursley I."/>
            <person name="Horton D.L."/>
            <person name="Alikhan N.F."/>
            <person name="Baker D."/>
            <person name="Gharbi K."/>
            <person name="Hall N."/>
            <person name="Watson M."/>
            <person name="Adriaenssens E.M."/>
            <person name="Foster-Nyarko E."/>
            <person name="Jarju S."/>
            <person name="Secka A."/>
            <person name="Antonio M."/>
            <person name="Oren A."/>
            <person name="Chaudhuri R.R."/>
            <person name="La Ragione R."/>
            <person name="Hildebrand F."/>
            <person name="Pallen M.J."/>
        </authorList>
    </citation>
    <scope>NUCLEOTIDE SEQUENCE</scope>
    <source>
        <strain evidence="3">USAMLcec2-132</strain>
    </source>
</reference>
<dbReference type="PROSITE" id="PS51257">
    <property type="entry name" value="PROKAR_LIPOPROTEIN"/>
    <property type="match status" value="1"/>
</dbReference>
<comment type="caution">
    <text evidence="3">The sequence shown here is derived from an EMBL/GenBank/DDBJ whole genome shotgun (WGS) entry which is preliminary data.</text>
</comment>
<reference evidence="3" key="2">
    <citation type="submission" date="2021-04" db="EMBL/GenBank/DDBJ databases">
        <authorList>
            <person name="Gilroy R."/>
        </authorList>
    </citation>
    <scope>NUCLEOTIDE SEQUENCE</scope>
    <source>
        <strain evidence="3">USAMLcec2-132</strain>
    </source>
</reference>
<feature type="chain" id="PRO_5039675766" evidence="2">
    <location>
        <begin position="20"/>
        <end position="364"/>
    </location>
</feature>